<reference evidence="2 3" key="1">
    <citation type="submission" date="2024-02" db="EMBL/GenBank/DDBJ databases">
        <authorList>
            <person name="Chen Y."/>
            <person name="Shah S."/>
            <person name="Dougan E. K."/>
            <person name="Thang M."/>
            <person name="Chan C."/>
        </authorList>
    </citation>
    <scope>NUCLEOTIDE SEQUENCE [LARGE SCALE GENOMIC DNA]</scope>
</reference>
<organism evidence="2 3">
    <name type="scientific">Durusdinium trenchii</name>
    <dbReference type="NCBI Taxonomy" id="1381693"/>
    <lineage>
        <taxon>Eukaryota</taxon>
        <taxon>Sar</taxon>
        <taxon>Alveolata</taxon>
        <taxon>Dinophyceae</taxon>
        <taxon>Suessiales</taxon>
        <taxon>Symbiodiniaceae</taxon>
        <taxon>Durusdinium</taxon>
    </lineage>
</organism>
<gene>
    <name evidence="2" type="ORF">SCF082_LOCUS43424</name>
</gene>
<proteinExistence type="predicted"/>
<accession>A0ABP0QVE0</accession>
<dbReference type="Proteomes" id="UP001642464">
    <property type="component" value="Unassembled WGS sequence"/>
</dbReference>
<protein>
    <submittedName>
        <fullName evidence="2">Calx-beta domain-containing protein</fullName>
    </submittedName>
</protein>
<comment type="caution">
    <text evidence="2">The sequence shown here is derived from an EMBL/GenBank/DDBJ whole genome shotgun (WGS) entry which is preliminary data.</text>
</comment>
<evidence type="ECO:0000313" key="2">
    <source>
        <dbReference type="EMBL" id="CAK9092264.1"/>
    </source>
</evidence>
<evidence type="ECO:0000313" key="3">
    <source>
        <dbReference type="Proteomes" id="UP001642464"/>
    </source>
</evidence>
<dbReference type="EMBL" id="CAXAMM010040285">
    <property type="protein sequence ID" value="CAK9092264.1"/>
    <property type="molecule type" value="Genomic_DNA"/>
</dbReference>
<feature type="compositionally biased region" description="Basic and acidic residues" evidence="1">
    <location>
        <begin position="434"/>
        <end position="451"/>
    </location>
</feature>
<evidence type="ECO:0000256" key="1">
    <source>
        <dbReference type="SAM" id="MobiDB-lite"/>
    </source>
</evidence>
<name>A0ABP0QVE0_9DINO</name>
<keyword evidence="3" id="KW-1185">Reference proteome</keyword>
<sequence>MVRARNERVLRSFLGLASKAIYPTTATGEPLDPEANSTPCVLVPPGLTLKMLSAVPVFLGPSGPSTLRQLSFTGASQKLCEALVAAVGLEKDRDPTSLGPGSSQVFSIVRALLVDPDVLCAFRPLSLVPLDVKPRMALLLRLWQRGGLEQIAQLLDVPNEKDVQVYRPRARTLVLGNCQEDLTTTADDDVHIDLDDHLWREEDEFEHELVVGSLRSLGFTIRFLGIRIAQISLVDPLYAGSPPSVDVRRALREFTDWQRAAAQLCRHEPAEVLVFSEVWDYYETCCESDGGLGAFPDADRYRQPCDLLLHCDAAWPGADEEIEQLAQVSLSRGGLLAQLSHQSSGDATDVAGISEETNSRGHSLRPLMARAWVQMDAQGSLDDVGYCPSRPSQPLLVEVEDDILEACREAIEETKTGQPRCDLQMARILAEAREKAQAEAKKRNKETEAGRKPSRKAFEAPPPPEEPIEISFRTSQPPFTYFRDRQSSRCRVPGKGGEIQKGQVFESFKFLSARDEEHIGPAQPKAVKKGLSPWKVVYMNPVAMRATPKATGRLVGQLQPGEVAYCNEKQRSGDWLRVEEVPGQDLNDDAWVLIDGTDFGAGLRSLNMRDAAEIRYKDEDGNIYNEFEIEVQERRPSFHSMDFVPRSRKEAATLPPIGSTHRRHVAKFGKFLETLEHQELHRLVLQKRFDHHLPVTFRGGMKVDESAHHCYLFMLRKDCPRNLVIKCDNQTGTHLEPHELDVIVTVKTNAADDFLCQEAILAMPYQFMEPIVNSAPTAPRNLKRVQPAKAKKYLEFAQVLLRRFPSDTSGRAIQFFVDLVKCTDPGPLFPLPFYTTAGAVERIEISRPTALGRIVPAMVFQARIGR</sequence>
<feature type="region of interest" description="Disordered" evidence="1">
    <location>
        <begin position="434"/>
        <end position="471"/>
    </location>
</feature>